<evidence type="ECO:0000313" key="2">
    <source>
        <dbReference type="Proteomes" id="UP001224087"/>
    </source>
</evidence>
<gene>
    <name evidence="1" type="primary">ck280</name>
</gene>
<sequence length="84" mass="9998">MQDNSITERVMSSLRDLSESVEDPLLFSSWLNALLDYLPEDSPNKVWEKIREIIQSNMDRGMYRFYSEDLLPSEDKIKVWLEKI</sequence>
<name>A0A6G8MYJ2_9VIRU</name>
<reference evidence="1" key="1">
    <citation type="submission" date="2019-12" db="EMBL/GenBank/DDBJ databases">
        <title>The DNA Methylation Landscape of Giant Viruses.</title>
        <authorList>
            <person name="Jeudy S."/>
            <person name="Rigou S."/>
            <person name="Alempic J.-M."/>
            <person name="Claverie J.-M."/>
            <person name="Abergel C."/>
            <person name="Legendre M."/>
        </authorList>
    </citation>
    <scope>NUCLEOTIDE SEQUENCE</scope>
    <source>
        <strain evidence="1">P4</strain>
    </source>
</reference>
<proteinExistence type="predicted"/>
<keyword evidence="2" id="KW-1185">Reference proteome</keyword>
<dbReference type="Proteomes" id="UP001224087">
    <property type="component" value="Segment"/>
</dbReference>
<dbReference type="EMBL" id="MN873693">
    <property type="protein sequence ID" value="QIN54405.1"/>
    <property type="molecule type" value="Genomic_DNA"/>
</dbReference>
<evidence type="ECO:0000313" key="1">
    <source>
        <dbReference type="EMBL" id="QIN54405.1"/>
    </source>
</evidence>
<accession>A0A6G8MYJ2</accession>
<protein>
    <submittedName>
        <fullName evidence="1">Uncharacterized protein</fullName>
    </submittedName>
</protein>
<organism evidence="1 2">
    <name type="scientific">Cedratvirus kamchatka</name>
    <dbReference type="NCBI Taxonomy" id="2716914"/>
    <lineage>
        <taxon>Viruses</taxon>
        <taxon>Pithoviruses</taxon>
        <taxon>Orthocedratvirinae</taxon>
        <taxon>Alphacedratvirus</taxon>
        <taxon>Alphacedratvirus rossiense</taxon>
    </lineage>
</organism>